<dbReference type="AlphaFoldDB" id="A0A399F2L2"/>
<evidence type="ECO:0000313" key="3">
    <source>
        <dbReference type="EMBL" id="RIH90323.1"/>
    </source>
</evidence>
<dbReference type="PANTHER" id="PTHR46268:SF15">
    <property type="entry name" value="UNIVERSAL STRESS PROTEIN HP_0031"/>
    <property type="match status" value="1"/>
</dbReference>
<protein>
    <submittedName>
        <fullName evidence="3">Universal stress protein family protein</fullName>
    </submittedName>
</protein>
<evidence type="ECO:0000259" key="2">
    <source>
        <dbReference type="Pfam" id="PF00582"/>
    </source>
</evidence>
<dbReference type="InterPro" id="IPR006015">
    <property type="entry name" value="Universal_stress_UspA"/>
</dbReference>
<dbReference type="InterPro" id="IPR006016">
    <property type="entry name" value="UspA"/>
</dbReference>
<dbReference type="OrthoDB" id="34392at2"/>
<comment type="similarity">
    <text evidence="1">Belongs to the universal stress protein A family.</text>
</comment>
<feature type="domain" description="UspA" evidence="2">
    <location>
        <begin position="3"/>
        <end position="148"/>
    </location>
</feature>
<comment type="caution">
    <text evidence="3">The sequence shown here is derived from an EMBL/GenBank/DDBJ whole genome shotgun (WGS) entry which is preliminary data.</text>
</comment>
<dbReference type="PANTHER" id="PTHR46268">
    <property type="entry name" value="STRESS RESPONSE PROTEIN NHAX"/>
    <property type="match status" value="1"/>
</dbReference>
<dbReference type="Proteomes" id="UP000265715">
    <property type="component" value="Unassembled WGS sequence"/>
</dbReference>
<evidence type="ECO:0000256" key="1">
    <source>
        <dbReference type="ARBA" id="ARBA00008791"/>
    </source>
</evidence>
<dbReference type="Gene3D" id="3.40.50.620">
    <property type="entry name" value="HUPs"/>
    <property type="match status" value="1"/>
</dbReference>
<dbReference type="PRINTS" id="PR01438">
    <property type="entry name" value="UNVRSLSTRESS"/>
</dbReference>
<dbReference type="InterPro" id="IPR014729">
    <property type="entry name" value="Rossmann-like_a/b/a_fold"/>
</dbReference>
<name>A0A399F2L2_9DEIN</name>
<dbReference type="CDD" id="cd00293">
    <property type="entry name" value="USP-like"/>
    <property type="match status" value="1"/>
</dbReference>
<dbReference type="RefSeq" id="WP_119313779.1">
    <property type="nucleotide sequence ID" value="NZ_QXDL01000012.1"/>
</dbReference>
<sequence>MDYQRVLIPVHIGANSQEVAREGLEIARNLGAKACFLFVKDSTLRHYLSLAGYPSASPGRGEEEVEQAMNVMGWRVLEDDLALARRLGVEAEAQLLGGNPLAAILAEIRPGDLIVVGSHERGSLGHPNLGSVARGLVEKAPIPVLTVRLGRPVALA</sequence>
<keyword evidence="4" id="KW-1185">Reference proteome</keyword>
<gene>
    <name evidence="3" type="ORF">Mterra_00554</name>
</gene>
<organism evidence="3 4">
    <name type="scientific">Calidithermus terrae</name>
    <dbReference type="NCBI Taxonomy" id="1408545"/>
    <lineage>
        <taxon>Bacteria</taxon>
        <taxon>Thermotogati</taxon>
        <taxon>Deinococcota</taxon>
        <taxon>Deinococci</taxon>
        <taxon>Thermales</taxon>
        <taxon>Thermaceae</taxon>
        <taxon>Calidithermus</taxon>
    </lineage>
</organism>
<dbReference type="Pfam" id="PF00582">
    <property type="entry name" value="Usp"/>
    <property type="match status" value="1"/>
</dbReference>
<dbReference type="SUPFAM" id="SSF52402">
    <property type="entry name" value="Adenine nucleotide alpha hydrolases-like"/>
    <property type="match status" value="1"/>
</dbReference>
<evidence type="ECO:0000313" key="4">
    <source>
        <dbReference type="Proteomes" id="UP000265715"/>
    </source>
</evidence>
<proteinExistence type="inferred from homology"/>
<dbReference type="EMBL" id="QXDL01000012">
    <property type="protein sequence ID" value="RIH90323.1"/>
    <property type="molecule type" value="Genomic_DNA"/>
</dbReference>
<accession>A0A399F2L2</accession>
<reference evidence="3 4" key="1">
    <citation type="submission" date="2018-08" db="EMBL/GenBank/DDBJ databases">
        <title>Meiothermus terrae DSM 26712 genome sequencing project.</title>
        <authorList>
            <person name="Da Costa M.S."/>
            <person name="Albuquerque L."/>
            <person name="Raposo P."/>
            <person name="Froufe H.J.C."/>
            <person name="Barroso C.S."/>
            <person name="Egas C."/>
        </authorList>
    </citation>
    <scope>NUCLEOTIDE SEQUENCE [LARGE SCALE GENOMIC DNA]</scope>
    <source>
        <strain evidence="3 4">DSM 26712</strain>
    </source>
</reference>